<dbReference type="EMBL" id="AMZH03004275">
    <property type="protein sequence ID" value="RRT69656.1"/>
    <property type="molecule type" value="Genomic_DNA"/>
</dbReference>
<protein>
    <submittedName>
        <fullName evidence="1">Uncharacterized protein</fullName>
    </submittedName>
</protein>
<sequence>MSGNVSEIELGCVHANLVVTSSKEHNAKSRLLLIVWSCPPTPYITARGLPQLLHTQKMTLAGKAGAMAMSAAREGPLCPSPTENNNSQWIR</sequence>
<gene>
    <name evidence="1" type="ORF">B296_00013763</name>
</gene>
<comment type="caution">
    <text evidence="1">The sequence shown here is derived from an EMBL/GenBank/DDBJ whole genome shotgun (WGS) entry which is preliminary data.</text>
</comment>
<evidence type="ECO:0000313" key="2">
    <source>
        <dbReference type="Proteomes" id="UP000287651"/>
    </source>
</evidence>
<dbReference type="AlphaFoldDB" id="A0A427A0B4"/>
<accession>A0A427A0B4</accession>
<proteinExistence type="predicted"/>
<organism evidence="1 2">
    <name type="scientific">Ensete ventricosum</name>
    <name type="common">Abyssinian banana</name>
    <name type="synonym">Musa ensete</name>
    <dbReference type="NCBI Taxonomy" id="4639"/>
    <lineage>
        <taxon>Eukaryota</taxon>
        <taxon>Viridiplantae</taxon>
        <taxon>Streptophyta</taxon>
        <taxon>Embryophyta</taxon>
        <taxon>Tracheophyta</taxon>
        <taxon>Spermatophyta</taxon>
        <taxon>Magnoliopsida</taxon>
        <taxon>Liliopsida</taxon>
        <taxon>Zingiberales</taxon>
        <taxon>Musaceae</taxon>
        <taxon>Ensete</taxon>
    </lineage>
</organism>
<name>A0A427A0B4_ENSVE</name>
<evidence type="ECO:0000313" key="1">
    <source>
        <dbReference type="EMBL" id="RRT69656.1"/>
    </source>
</evidence>
<reference evidence="1 2" key="1">
    <citation type="journal article" date="2014" name="Agronomy (Basel)">
        <title>A Draft Genome Sequence for Ensete ventricosum, the Drought-Tolerant Tree Against Hunger.</title>
        <authorList>
            <person name="Harrison J."/>
            <person name="Moore K.A."/>
            <person name="Paszkiewicz K."/>
            <person name="Jones T."/>
            <person name="Grant M."/>
            <person name="Ambacheew D."/>
            <person name="Muzemil S."/>
            <person name="Studholme D.J."/>
        </authorList>
    </citation>
    <scope>NUCLEOTIDE SEQUENCE [LARGE SCALE GENOMIC DNA]</scope>
</reference>
<dbReference type="Proteomes" id="UP000287651">
    <property type="component" value="Unassembled WGS sequence"/>
</dbReference>